<reference evidence="2 3" key="1">
    <citation type="submission" date="2024-04" db="EMBL/GenBank/DDBJ databases">
        <title>Luteolibacter sp. isolated from soil.</title>
        <authorList>
            <person name="An J."/>
        </authorList>
    </citation>
    <scope>NUCLEOTIDE SEQUENCE [LARGE SCALE GENOMIC DNA]</scope>
    <source>
        <strain evidence="2 3">Y139</strain>
    </source>
</reference>
<dbReference type="EMBL" id="JBBUKT010000005">
    <property type="protein sequence ID" value="MEK7951932.1"/>
    <property type="molecule type" value="Genomic_DNA"/>
</dbReference>
<comment type="caution">
    <text evidence="2">The sequence shown here is derived from an EMBL/GenBank/DDBJ whole genome shotgun (WGS) entry which is preliminary data.</text>
</comment>
<evidence type="ECO:0008006" key="4">
    <source>
        <dbReference type="Google" id="ProtNLM"/>
    </source>
</evidence>
<protein>
    <recommendedName>
        <fullName evidence="4">Lipoprotein</fullName>
    </recommendedName>
</protein>
<evidence type="ECO:0000256" key="1">
    <source>
        <dbReference type="SAM" id="SignalP"/>
    </source>
</evidence>
<keyword evidence="1" id="KW-0732">Signal</keyword>
<dbReference type="RefSeq" id="WP_341405691.1">
    <property type="nucleotide sequence ID" value="NZ_JBBUKT010000005.1"/>
</dbReference>
<evidence type="ECO:0000313" key="3">
    <source>
        <dbReference type="Proteomes" id="UP001371305"/>
    </source>
</evidence>
<feature type="chain" id="PRO_5045177079" description="Lipoprotein" evidence="1">
    <location>
        <begin position="22"/>
        <end position="150"/>
    </location>
</feature>
<feature type="signal peptide" evidence="1">
    <location>
        <begin position="1"/>
        <end position="21"/>
    </location>
</feature>
<name>A0ABU9AY38_9BACT</name>
<dbReference type="PROSITE" id="PS51257">
    <property type="entry name" value="PROKAR_LIPOPROTEIN"/>
    <property type="match status" value="1"/>
</dbReference>
<keyword evidence="3" id="KW-1185">Reference proteome</keyword>
<evidence type="ECO:0000313" key="2">
    <source>
        <dbReference type="EMBL" id="MEK7951932.1"/>
    </source>
</evidence>
<organism evidence="2 3">
    <name type="scientific">Luteolibacter soli</name>
    <dbReference type="NCBI Taxonomy" id="3135280"/>
    <lineage>
        <taxon>Bacteria</taxon>
        <taxon>Pseudomonadati</taxon>
        <taxon>Verrucomicrobiota</taxon>
        <taxon>Verrucomicrobiia</taxon>
        <taxon>Verrucomicrobiales</taxon>
        <taxon>Verrucomicrobiaceae</taxon>
        <taxon>Luteolibacter</taxon>
    </lineage>
</organism>
<accession>A0ABU9AY38</accession>
<sequence>MKSRITALILAAAFITSCASSSNSSLPTPFPEVEDHPSLHGQTYMHGDGIPDAAEIHHIFFAAYSRSRVKMLGGEDLETIALNMVALRARLGDEAFATALAKEHPAVIYAVGGHLGKESGNPAFPATAKLIAANPHYQLELDQAAVEFGS</sequence>
<proteinExistence type="predicted"/>
<gene>
    <name evidence="2" type="ORF">WKV53_15560</name>
</gene>
<dbReference type="Proteomes" id="UP001371305">
    <property type="component" value="Unassembled WGS sequence"/>
</dbReference>